<reference evidence="3" key="1">
    <citation type="submission" date="2021-03" db="EMBL/GenBank/DDBJ databases">
        <title>Whole genome sequence of Streptomyces bomunensis MMS17-BM035.</title>
        <authorList>
            <person name="Lee J.H."/>
        </authorList>
    </citation>
    <scope>NUCLEOTIDE SEQUENCE</scope>
    <source>
        <strain evidence="3">MMS17-BM035</strain>
    </source>
</reference>
<dbReference type="AlphaFoldDB" id="A0A940MDV6"/>
<dbReference type="Pfam" id="PF13466">
    <property type="entry name" value="STAS_2"/>
    <property type="match status" value="1"/>
</dbReference>
<dbReference type="GO" id="GO:0043856">
    <property type="term" value="F:anti-sigma factor antagonist activity"/>
    <property type="evidence" value="ECO:0007669"/>
    <property type="project" value="TreeGrafter"/>
</dbReference>
<dbReference type="SUPFAM" id="SSF52091">
    <property type="entry name" value="SpoIIaa-like"/>
    <property type="match status" value="1"/>
</dbReference>
<evidence type="ECO:0000259" key="2">
    <source>
        <dbReference type="PROSITE" id="PS50801"/>
    </source>
</evidence>
<dbReference type="InterPro" id="IPR002645">
    <property type="entry name" value="STAS_dom"/>
</dbReference>
<dbReference type="Gene3D" id="3.30.750.24">
    <property type="entry name" value="STAS domain"/>
    <property type="match status" value="1"/>
</dbReference>
<dbReference type="InterPro" id="IPR058548">
    <property type="entry name" value="MlaB-like_STAS"/>
</dbReference>
<evidence type="ECO:0000313" key="3">
    <source>
        <dbReference type="EMBL" id="MBP0457306.1"/>
    </source>
</evidence>
<accession>A0A940MDV6</accession>
<evidence type="ECO:0000256" key="1">
    <source>
        <dbReference type="SAM" id="MobiDB-lite"/>
    </source>
</evidence>
<dbReference type="RefSeq" id="WP_209339080.1">
    <property type="nucleotide sequence ID" value="NZ_JAGIQL010000019.1"/>
</dbReference>
<proteinExistence type="predicted"/>
<dbReference type="PANTHER" id="PTHR33495:SF2">
    <property type="entry name" value="ANTI-SIGMA FACTOR ANTAGONIST TM_1081-RELATED"/>
    <property type="match status" value="1"/>
</dbReference>
<dbReference type="Proteomes" id="UP000670475">
    <property type="component" value="Unassembled WGS sequence"/>
</dbReference>
<name>A0A940MDV6_9ACTN</name>
<dbReference type="CDD" id="cd07043">
    <property type="entry name" value="STAS_anti-anti-sigma_factors"/>
    <property type="match status" value="1"/>
</dbReference>
<keyword evidence="4" id="KW-1185">Reference proteome</keyword>
<organism evidence="3 4">
    <name type="scientific">Streptomyces montanisoli</name>
    <dbReference type="NCBI Taxonomy" id="2798581"/>
    <lineage>
        <taxon>Bacteria</taxon>
        <taxon>Bacillati</taxon>
        <taxon>Actinomycetota</taxon>
        <taxon>Actinomycetes</taxon>
        <taxon>Kitasatosporales</taxon>
        <taxon>Streptomycetaceae</taxon>
        <taxon>Streptomyces</taxon>
    </lineage>
</organism>
<gene>
    <name evidence="3" type="ORF">JFN87_07305</name>
</gene>
<feature type="region of interest" description="Disordered" evidence="1">
    <location>
        <begin position="107"/>
        <end position="130"/>
    </location>
</feature>
<evidence type="ECO:0000313" key="4">
    <source>
        <dbReference type="Proteomes" id="UP000670475"/>
    </source>
</evidence>
<comment type="caution">
    <text evidence="3">The sequence shown here is derived from an EMBL/GenBank/DDBJ whole genome shotgun (WGS) entry which is preliminary data.</text>
</comment>
<dbReference type="InterPro" id="IPR036513">
    <property type="entry name" value="STAS_dom_sf"/>
</dbReference>
<feature type="domain" description="STAS" evidence="2">
    <location>
        <begin position="9"/>
        <end position="106"/>
    </location>
</feature>
<dbReference type="PANTHER" id="PTHR33495">
    <property type="entry name" value="ANTI-SIGMA FACTOR ANTAGONIST TM_1081-RELATED-RELATED"/>
    <property type="match status" value="1"/>
</dbReference>
<protein>
    <submittedName>
        <fullName evidence="3">STAS domain-containing protein</fullName>
    </submittedName>
</protein>
<dbReference type="EMBL" id="JAGIQL010000019">
    <property type="protein sequence ID" value="MBP0457306.1"/>
    <property type="molecule type" value="Genomic_DNA"/>
</dbReference>
<sequence>MTALSPSGFTVTVETAPRGVSLRLAGELDLDTADDLVDAVRGQLTGPGRDEVCLDCADLTSCDSSGLAALLMARRLTAAAGVGLRLADRPPHLTRMLEITGTLEHLTEPYPLGEPEAGARESHGPHPGAG</sequence>
<dbReference type="PROSITE" id="PS50801">
    <property type="entry name" value="STAS"/>
    <property type="match status" value="1"/>
</dbReference>